<comment type="caution">
    <text evidence="1">The sequence shown here is derived from an EMBL/GenBank/DDBJ whole genome shotgun (WGS) entry which is preliminary data.</text>
</comment>
<dbReference type="EMBL" id="CM037622">
    <property type="protein sequence ID" value="KAH8003675.1"/>
    <property type="molecule type" value="Genomic_DNA"/>
</dbReference>
<proteinExistence type="predicted"/>
<reference evidence="1" key="1">
    <citation type="submission" date="2021-08" db="EMBL/GenBank/DDBJ databases">
        <title>The first chromosome-level gecko genome reveals the dynamic sex chromosomes of Neotropical dwarf geckos (Sphaerodactylidae: Sphaerodactylus).</title>
        <authorList>
            <person name="Pinto B.J."/>
            <person name="Keating S.E."/>
            <person name="Gamble T."/>
        </authorList>
    </citation>
    <scope>NUCLEOTIDE SEQUENCE</scope>
    <source>
        <strain evidence="1">TG3544</strain>
    </source>
</reference>
<gene>
    <name evidence="1" type="ORF">K3G42_022399</name>
</gene>
<evidence type="ECO:0000313" key="1">
    <source>
        <dbReference type="EMBL" id="KAH8003675.1"/>
    </source>
</evidence>
<name>A0ACB8FE60_9SAUR</name>
<keyword evidence="2" id="KW-1185">Reference proteome</keyword>
<evidence type="ECO:0000313" key="2">
    <source>
        <dbReference type="Proteomes" id="UP000827872"/>
    </source>
</evidence>
<sequence>MAKKNSLQLHQLISLFIFAVGINICIGFTANRLRRSGDGEDTLFSVLEYSKGYVENPECVDLQGLH</sequence>
<protein>
    <submittedName>
        <fullName evidence="1">Uncharacterized protein</fullName>
    </submittedName>
</protein>
<dbReference type="Proteomes" id="UP000827872">
    <property type="component" value="Linkage Group LG09"/>
</dbReference>
<accession>A0ACB8FE60</accession>
<organism evidence="1 2">
    <name type="scientific">Sphaerodactylus townsendi</name>
    <dbReference type="NCBI Taxonomy" id="933632"/>
    <lineage>
        <taxon>Eukaryota</taxon>
        <taxon>Metazoa</taxon>
        <taxon>Chordata</taxon>
        <taxon>Craniata</taxon>
        <taxon>Vertebrata</taxon>
        <taxon>Euteleostomi</taxon>
        <taxon>Lepidosauria</taxon>
        <taxon>Squamata</taxon>
        <taxon>Bifurcata</taxon>
        <taxon>Gekkota</taxon>
        <taxon>Sphaerodactylidae</taxon>
        <taxon>Sphaerodactylus</taxon>
    </lineage>
</organism>